<accession>A0A6G1E038</accession>
<keyword evidence="11" id="KW-0067">ATP-binding</keyword>
<evidence type="ECO:0000256" key="2">
    <source>
        <dbReference type="ARBA" id="ARBA00012513"/>
    </source>
</evidence>
<feature type="transmembrane region" description="Helical" evidence="12">
    <location>
        <begin position="323"/>
        <end position="346"/>
    </location>
</feature>
<dbReference type="PROSITE" id="PS50011">
    <property type="entry name" value="PROTEIN_KINASE_DOM"/>
    <property type="match status" value="1"/>
</dbReference>
<dbReference type="FunFam" id="3.80.10.10:FF:000129">
    <property type="entry name" value="Leucine-rich repeat receptor-like kinase"/>
    <property type="match status" value="1"/>
</dbReference>
<comment type="catalytic activity">
    <reaction evidence="10">
        <text>L-seryl-[protein] + ATP = O-phospho-L-seryl-[protein] + ADP + H(+)</text>
        <dbReference type="Rhea" id="RHEA:17989"/>
        <dbReference type="Rhea" id="RHEA-COMP:9863"/>
        <dbReference type="Rhea" id="RHEA-COMP:11604"/>
        <dbReference type="ChEBI" id="CHEBI:15378"/>
        <dbReference type="ChEBI" id="CHEBI:29999"/>
        <dbReference type="ChEBI" id="CHEBI:30616"/>
        <dbReference type="ChEBI" id="CHEBI:83421"/>
        <dbReference type="ChEBI" id="CHEBI:456216"/>
        <dbReference type="EC" id="2.7.11.1"/>
    </reaction>
</comment>
<evidence type="ECO:0000256" key="5">
    <source>
        <dbReference type="ARBA" id="ARBA00022729"/>
    </source>
</evidence>
<dbReference type="InterPro" id="IPR011009">
    <property type="entry name" value="Kinase-like_dom_sf"/>
</dbReference>
<dbReference type="SUPFAM" id="SSF52058">
    <property type="entry name" value="L domain-like"/>
    <property type="match status" value="1"/>
</dbReference>
<evidence type="ECO:0000256" key="6">
    <source>
        <dbReference type="ARBA" id="ARBA00022737"/>
    </source>
</evidence>
<evidence type="ECO:0000256" key="8">
    <source>
        <dbReference type="ARBA" id="ARBA00023136"/>
    </source>
</evidence>
<dbReference type="OrthoDB" id="681355at2759"/>
<evidence type="ECO:0000256" key="11">
    <source>
        <dbReference type="PROSITE-ProRule" id="PRU10141"/>
    </source>
</evidence>
<organism evidence="14 15">
    <name type="scientific">Oryza meyeriana var. granulata</name>
    <dbReference type="NCBI Taxonomy" id="110450"/>
    <lineage>
        <taxon>Eukaryota</taxon>
        <taxon>Viridiplantae</taxon>
        <taxon>Streptophyta</taxon>
        <taxon>Embryophyta</taxon>
        <taxon>Tracheophyta</taxon>
        <taxon>Spermatophyta</taxon>
        <taxon>Magnoliopsida</taxon>
        <taxon>Liliopsida</taxon>
        <taxon>Poales</taxon>
        <taxon>Poaceae</taxon>
        <taxon>BOP clade</taxon>
        <taxon>Oryzoideae</taxon>
        <taxon>Oryzeae</taxon>
        <taxon>Oryzinae</taxon>
        <taxon>Oryza</taxon>
        <taxon>Oryza meyeriana</taxon>
    </lineage>
</organism>
<keyword evidence="6" id="KW-0677">Repeat</keyword>
<dbReference type="InterPro" id="IPR032675">
    <property type="entry name" value="LRR_dom_sf"/>
</dbReference>
<dbReference type="Pfam" id="PF07714">
    <property type="entry name" value="PK_Tyr_Ser-Thr"/>
    <property type="match status" value="1"/>
</dbReference>
<evidence type="ECO:0000256" key="3">
    <source>
        <dbReference type="ARBA" id="ARBA00022614"/>
    </source>
</evidence>
<protein>
    <recommendedName>
        <fullName evidence="2">non-specific serine/threonine protein kinase</fullName>
        <ecNumber evidence="2">2.7.11.1</ecNumber>
    </recommendedName>
</protein>
<evidence type="ECO:0000256" key="10">
    <source>
        <dbReference type="ARBA" id="ARBA00048679"/>
    </source>
</evidence>
<keyword evidence="5" id="KW-0732">Signal</keyword>
<evidence type="ECO:0000256" key="1">
    <source>
        <dbReference type="ARBA" id="ARBA00004162"/>
    </source>
</evidence>
<dbReference type="InterPro" id="IPR000719">
    <property type="entry name" value="Prot_kinase_dom"/>
</dbReference>
<dbReference type="Pfam" id="PF12819">
    <property type="entry name" value="Malectin_like"/>
    <property type="match status" value="1"/>
</dbReference>
<evidence type="ECO:0000256" key="9">
    <source>
        <dbReference type="ARBA" id="ARBA00047899"/>
    </source>
</evidence>
<sequence>MYDYGPTTDQVVRYPDDPFDRIWMPYPYDGTAWTELTTTTPVRHFSTDEYLAPTVVLQTAVTPVNSTVLRFLQWSPETNTASPPSYFVVFHNAEVANLTGNASRWFNVTINGMSEYQPMSPGSGLDNYYYYKEGLQADHYDYAYVTYENSTLPPLINAAQVYSVLELPIPMTADAEVKAILDIKAQYGVKRNWMGDPCSPEKYIWDGLRCSTTSASPTIVSINLSSSNLSGPISESFSAFTVIKYLDLSYNNLTGGIPSYLGELDSLLVLNLVGNHFNGPIPNTLLRKANSGFLTLSVDCLNATSCVPSPAPPNNKKHKNAPAVIGSSVAAVVALTIIVLAFLYIARKRGSHIGPHPVPLPQYRSRENDQPQPPLCAEVRTFPYAQLKNIAANFTRVIGRGGFGVVYLGHLEDGSEVAVKMCSQKTFHGARQFLTEVKSLSQVHHKNLVFLIGY</sequence>
<dbReference type="InterPro" id="IPR001611">
    <property type="entry name" value="Leu-rich_rpt"/>
</dbReference>
<keyword evidence="8 12" id="KW-0472">Membrane</keyword>
<keyword evidence="7 12" id="KW-1133">Transmembrane helix</keyword>
<evidence type="ECO:0000259" key="13">
    <source>
        <dbReference type="PROSITE" id="PS50011"/>
    </source>
</evidence>
<comment type="subcellular location">
    <subcellularLocation>
        <location evidence="1">Cell membrane</location>
        <topology evidence="1">Single-pass membrane protein</topology>
    </subcellularLocation>
</comment>
<dbReference type="InterPro" id="IPR001245">
    <property type="entry name" value="Ser-Thr/Tyr_kinase_cat_dom"/>
</dbReference>
<dbReference type="SUPFAM" id="SSF56112">
    <property type="entry name" value="Protein kinase-like (PK-like)"/>
    <property type="match status" value="1"/>
</dbReference>
<keyword evidence="3" id="KW-0433">Leucine-rich repeat</keyword>
<dbReference type="EC" id="2.7.11.1" evidence="2"/>
<dbReference type="Gene3D" id="3.30.200.20">
    <property type="entry name" value="Phosphorylase Kinase, domain 1"/>
    <property type="match status" value="1"/>
</dbReference>
<gene>
    <name evidence="14" type="ORF">E2562_022717</name>
</gene>
<dbReference type="EMBL" id="SPHZ02000005">
    <property type="protein sequence ID" value="KAF0918150.1"/>
    <property type="molecule type" value="Genomic_DNA"/>
</dbReference>
<evidence type="ECO:0000256" key="4">
    <source>
        <dbReference type="ARBA" id="ARBA00022692"/>
    </source>
</evidence>
<comment type="catalytic activity">
    <reaction evidence="9">
        <text>L-threonyl-[protein] + ATP = O-phospho-L-threonyl-[protein] + ADP + H(+)</text>
        <dbReference type="Rhea" id="RHEA:46608"/>
        <dbReference type="Rhea" id="RHEA-COMP:11060"/>
        <dbReference type="Rhea" id="RHEA-COMP:11605"/>
        <dbReference type="ChEBI" id="CHEBI:15378"/>
        <dbReference type="ChEBI" id="CHEBI:30013"/>
        <dbReference type="ChEBI" id="CHEBI:30616"/>
        <dbReference type="ChEBI" id="CHEBI:61977"/>
        <dbReference type="ChEBI" id="CHEBI:456216"/>
        <dbReference type="EC" id="2.7.11.1"/>
    </reaction>
</comment>
<dbReference type="InterPro" id="IPR024788">
    <property type="entry name" value="Malectin-like_Carb-bd_dom"/>
</dbReference>
<dbReference type="PROSITE" id="PS00107">
    <property type="entry name" value="PROTEIN_KINASE_ATP"/>
    <property type="match status" value="1"/>
</dbReference>
<dbReference type="Gene3D" id="3.80.10.10">
    <property type="entry name" value="Ribonuclease Inhibitor"/>
    <property type="match status" value="1"/>
</dbReference>
<dbReference type="AlphaFoldDB" id="A0A6G1E038"/>
<reference evidence="14 15" key="1">
    <citation type="submission" date="2019-11" db="EMBL/GenBank/DDBJ databases">
        <title>Whole genome sequence of Oryza granulata.</title>
        <authorList>
            <person name="Li W."/>
        </authorList>
    </citation>
    <scope>NUCLEOTIDE SEQUENCE [LARGE SCALE GENOMIC DNA]</scope>
    <source>
        <strain evidence="15">cv. Menghai</strain>
        <tissue evidence="14">Leaf</tissue>
    </source>
</reference>
<feature type="binding site" evidence="11">
    <location>
        <position position="420"/>
    </location>
    <ligand>
        <name>ATP</name>
        <dbReference type="ChEBI" id="CHEBI:30616"/>
    </ligand>
</feature>
<dbReference type="GO" id="GO:0004672">
    <property type="term" value="F:protein kinase activity"/>
    <property type="evidence" value="ECO:0007669"/>
    <property type="project" value="InterPro"/>
</dbReference>
<evidence type="ECO:0000256" key="12">
    <source>
        <dbReference type="SAM" id="Phobius"/>
    </source>
</evidence>
<dbReference type="GO" id="GO:0005886">
    <property type="term" value="C:plasma membrane"/>
    <property type="evidence" value="ECO:0007669"/>
    <property type="project" value="UniProtKB-SubCell"/>
</dbReference>
<dbReference type="PANTHER" id="PTHR45631">
    <property type="entry name" value="OS07G0107800 PROTEIN-RELATED"/>
    <property type="match status" value="1"/>
</dbReference>
<keyword evidence="15" id="KW-1185">Reference proteome</keyword>
<proteinExistence type="predicted"/>
<dbReference type="GO" id="GO:0005524">
    <property type="term" value="F:ATP binding"/>
    <property type="evidence" value="ECO:0007669"/>
    <property type="project" value="UniProtKB-UniRule"/>
</dbReference>
<dbReference type="Pfam" id="PF13855">
    <property type="entry name" value="LRR_8"/>
    <property type="match status" value="1"/>
</dbReference>
<feature type="domain" description="Protein kinase" evidence="13">
    <location>
        <begin position="392"/>
        <end position="454"/>
    </location>
</feature>
<dbReference type="PANTHER" id="PTHR45631:SF202">
    <property type="entry name" value="SENESCENCE-INDUCED RECEPTOR-LIKE SERINE_THREONINE-PROTEIN KINASE"/>
    <property type="match status" value="1"/>
</dbReference>
<comment type="caution">
    <text evidence="14">The sequence shown here is derived from an EMBL/GenBank/DDBJ whole genome shotgun (WGS) entry which is preliminary data.</text>
</comment>
<dbReference type="Proteomes" id="UP000479710">
    <property type="component" value="Unassembled WGS sequence"/>
</dbReference>
<evidence type="ECO:0000313" key="15">
    <source>
        <dbReference type="Proteomes" id="UP000479710"/>
    </source>
</evidence>
<evidence type="ECO:0000313" key="14">
    <source>
        <dbReference type="EMBL" id="KAF0918150.1"/>
    </source>
</evidence>
<evidence type="ECO:0000256" key="7">
    <source>
        <dbReference type="ARBA" id="ARBA00022989"/>
    </source>
</evidence>
<feature type="non-terminal residue" evidence="14">
    <location>
        <position position="454"/>
    </location>
</feature>
<name>A0A6G1E038_9ORYZ</name>
<keyword evidence="4 12" id="KW-0812">Transmembrane</keyword>
<dbReference type="InterPro" id="IPR017441">
    <property type="entry name" value="Protein_kinase_ATP_BS"/>
</dbReference>
<keyword evidence="11" id="KW-0547">Nucleotide-binding</keyword>